<proteinExistence type="predicted"/>
<comment type="caution">
    <text evidence="1">The sequence shown here is derived from an EMBL/GenBank/DDBJ whole genome shotgun (WGS) entry which is preliminary data.</text>
</comment>
<name>A0AAD4LGU4_9AGAM</name>
<gene>
    <name evidence="1" type="ORF">EDB92DRAFT_2103893</name>
</gene>
<evidence type="ECO:0000313" key="1">
    <source>
        <dbReference type="EMBL" id="KAH8990868.1"/>
    </source>
</evidence>
<dbReference type="EMBL" id="JAKELL010000029">
    <property type="protein sequence ID" value="KAH8990868.1"/>
    <property type="molecule type" value="Genomic_DNA"/>
</dbReference>
<dbReference type="AlphaFoldDB" id="A0AAD4LGU4"/>
<reference evidence="1" key="1">
    <citation type="submission" date="2022-01" db="EMBL/GenBank/DDBJ databases">
        <title>Comparative genomics reveals a dynamic genome evolution in the ectomycorrhizal milk-cap (Lactarius) mushrooms.</title>
        <authorList>
            <consortium name="DOE Joint Genome Institute"/>
            <person name="Lebreton A."/>
            <person name="Tang N."/>
            <person name="Kuo A."/>
            <person name="LaButti K."/>
            <person name="Drula E."/>
            <person name="Barry K."/>
            <person name="Clum A."/>
            <person name="Lipzen A."/>
            <person name="Mousain D."/>
            <person name="Ng V."/>
            <person name="Wang R."/>
            <person name="Wang X."/>
            <person name="Dai Y."/>
            <person name="Henrissat B."/>
            <person name="Grigoriev I.V."/>
            <person name="Guerin-Laguette A."/>
            <person name="Yu F."/>
            <person name="Martin F.M."/>
        </authorList>
    </citation>
    <scope>NUCLEOTIDE SEQUENCE</scope>
    <source>
        <strain evidence="1">QP</strain>
    </source>
</reference>
<keyword evidence="2" id="KW-1185">Reference proteome</keyword>
<protein>
    <submittedName>
        <fullName evidence="1">Uncharacterized protein</fullName>
    </submittedName>
</protein>
<organism evidence="1 2">
    <name type="scientific">Lactarius akahatsu</name>
    <dbReference type="NCBI Taxonomy" id="416441"/>
    <lineage>
        <taxon>Eukaryota</taxon>
        <taxon>Fungi</taxon>
        <taxon>Dikarya</taxon>
        <taxon>Basidiomycota</taxon>
        <taxon>Agaricomycotina</taxon>
        <taxon>Agaricomycetes</taxon>
        <taxon>Russulales</taxon>
        <taxon>Russulaceae</taxon>
        <taxon>Lactarius</taxon>
    </lineage>
</organism>
<evidence type="ECO:0000313" key="2">
    <source>
        <dbReference type="Proteomes" id="UP001201163"/>
    </source>
</evidence>
<sequence>MVDLPLAKLLSCARSEPKILLSQWDEPGAVLQNYVTSPHMPPLFRFVISRKRPQLVRWFLCGLAYRRGSPARQRHILYLLRCGPGTPGGLRVGGHPHPAEYAVDPEHAAGERARDGRVEAVTIPSCAASSINYIHLGSAMTPSTSASTKLLNPATHAPRDVPSFDIVGEECLLQDVGAGCVDLRKDPRAGAPASPSRVTAALSRIEVAVVPVKVLTKRK</sequence>
<accession>A0AAD4LGU4</accession>
<dbReference type="Proteomes" id="UP001201163">
    <property type="component" value="Unassembled WGS sequence"/>
</dbReference>